<feature type="transmembrane region" description="Helical" evidence="4">
    <location>
        <begin position="6"/>
        <end position="24"/>
    </location>
</feature>
<reference evidence="7 8" key="1">
    <citation type="submission" date="2017-04" db="EMBL/GenBank/DDBJ databases">
        <authorList>
            <person name="Afonso C.L."/>
            <person name="Miller P.J."/>
            <person name="Scott M.A."/>
            <person name="Spackman E."/>
            <person name="Goraichik I."/>
            <person name="Dimitrov K.M."/>
            <person name="Suarez D.L."/>
            <person name="Swayne D.E."/>
        </authorList>
    </citation>
    <scope>NUCLEOTIDE SEQUENCE [LARGE SCALE GENOMIC DNA]</scope>
    <source>
        <strain evidence="7 8">DSM 12816</strain>
    </source>
</reference>
<evidence type="ECO:0000256" key="2">
    <source>
        <dbReference type="ARBA" id="ARBA00022679"/>
    </source>
</evidence>
<keyword evidence="2" id="KW-0808">Transferase</keyword>
<keyword evidence="3 7" id="KW-0418">Kinase</keyword>
<keyword evidence="4" id="KW-1133">Transmembrane helix</keyword>
<dbReference type="OrthoDB" id="3173688at2"/>
<dbReference type="EMBL" id="FWXW01000004">
    <property type="protein sequence ID" value="SMC60680.1"/>
    <property type="molecule type" value="Genomic_DNA"/>
</dbReference>
<name>A0A1W2AJE3_9FIRM</name>
<dbReference type="STRING" id="1122930.SAMN02745168_1756"/>
<dbReference type="PANTHER" id="PTHR40448">
    <property type="entry name" value="TWO-COMPONENT SENSOR HISTIDINE KINASE"/>
    <property type="match status" value="1"/>
</dbReference>
<protein>
    <submittedName>
        <fullName evidence="7">Sensor_kinase_SpoOB-type, alpha-helical domain</fullName>
    </submittedName>
</protein>
<feature type="transmembrane region" description="Helical" evidence="4">
    <location>
        <begin position="36"/>
        <end position="57"/>
    </location>
</feature>
<feature type="transmembrane region" description="Helical" evidence="4">
    <location>
        <begin position="189"/>
        <end position="211"/>
    </location>
</feature>
<dbReference type="Pfam" id="PF14501">
    <property type="entry name" value="HATPase_c_5"/>
    <property type="match status" value="1"/>
</dbReference>
<feature type="domain" description="Sensor histidine kinase NatK-like C-terminal" evidence="5">
    <location>
        <begin position="331"/>
        <end position="433"/>
    </location>
</feature>
<evidence type="ECO:0000259" key="5">
    <source>
        <dbReference type="Pfam" id="PF14501"/>
    </source>
</evidence>
<evidence type="ECO:0000313" key="7">
    <source>
        <dbReference type="EMBL" id="SMC60680.1"/>
    </source>
</evidence>
<dbReference type="SUPFAM" id="SSF55874">
    <property type="entry name" value="ATPase domain of HSP90 chaperone/DNA topoisomerase II/histidine kinase"/>
    <property type="match status" value="1"/>
</dbReference>
<dbReference type="InterPro" id="IPR016120">
    <property type="entry name" value="Sig_transdc_His_kin_SpoOB"/>
</dbReference>
<dbReference type="InterPro" id="IPR036890">
    <property type="entry name" value="HATPase_C_sf"/>
</dbReference>
<feature type="transmembrane region" description="Helical" evidence="4">
    <location>
        <begin position="157"/>
        <end position="177"/>
    </location>
</feature>
<keyword evidence="8" id="KW-1185">Reference proteome</keyword>
<dbReference type="SUPFAM" id="SSF55890">
    <property type="entry name" value="Sporulation response regulatory protein Spo0B"/>
    <property type="match status" value="1"/>
</dbReference>
<evidence type="ECO:0000313" key="8">
    <source>
        <dbReference type="Proteomes" id="UP000192790"/>
    </source>
</evidence>
<dbReference type="InterPro" id="IPR039506">
    <property type="entry name" value="SPOB_a"/>
</dbReference>
<dbReference type="InterPro" id="IPR032834">
    <property type="entry name" value="NatK-like_C"/>
</dbReference>
<dbReference type="Gene3D" id="1.10.287.130">
    <property type="match status" value="1"/>
</dbReference>
<keyword evidence="4" id="KW-0472">Membrane</keyword>
<gene>
    <name evidence="7" type="ORF">SAMN02745168_1756</name>
</gene>
<dbReference type="CDD" id="cd16935">
    <property type="entry name" value="HATPase_AgrC-ComD-like"/>
    <property type="match status" value="1"/>
</dbReference>
<proteinExistence type="predicted"/>
<dbReference type="Gene3D" id="3.30.565.10">
    <property type="entry name" value="Histidine kinase-like ATPase, C-terminal domain"/>
    <property type="match status" value="1"/>
</dbReference>
<dbReference type="GO" id="GO:0000155">
    <property type="term" value="F:phosphorelay sensor kinase activity"/>
    <property type="evidence" value="ECO:0007669"/>
    <property type="project" value="InterPro"/>
</dbReference>
<evidence type="ECO:0000259" key="6">
    <source>
        <dbReference type="Pfam" id="PF14689"/>
    </source>
</evidence>
<feature type="transmembrane region" description="Helical" evidence="4">
    <location>
        <begin position="86"/>
        <end position="107"/>
    </location>
</feature>
<dbReference type="Proteomes" id="UP000192790">
    <property type="component" value="Unassembled WGS sequence"/>
</dbReference>
<organism evidence="7 8">
    <name type="scientific">Papillibacter cinnamivorans DSM 12816</name>
    <dbReference type="NCBI Taxonomy" id="1122930"/>
    <lineage>
        <taxon>Bacteria</taxon>
        <taxon>Bacillati</taxon>
        <taxon>Bacillota</taxon>
        <taxon>Clostridia</taxon>
        <taxon>Eubacteriales</taxon>
        <taxon>Oscillospiraceae</taxon>
        <taxon>Papillibacter</taxon>
    </lineage>
</organism>
<keyword evidence="1" id="KW-0597">Phosphoprotein</keyword>
<dbReference type="Pfam" id="PF14689">
    <property type="entry name" value="SPOB_a"/>
    <property type="match status" value="1"/>
</dbReference>
<keyword evidence="4" id="KW-0812">Transmembrane</keyword>
<feature type="transmembrane region" description="Helical" evidence="4">
    <location>
        <begin position="63"/>
        <end position="79"/>
    </location>
</feature>
<sequence length="436" mass="49169">MNIIWIGIETIVNLIEVYLFLYLINCKFPPKTDSKIPFVVALIINTAGMTLISLGLLTWIPDLIFEPAIVLIYVILFRKGKLFGKIFWTLIGTAIIAAIAILGIAIGLQLPGVTLEIISYQQSATRFQLLIFCKFVQFIVFYFLAKKRSMDNLTNGFIKFLFIFAPLTSFLIMFLLFEYGLGPVNTVSSQFLLLGASLGILLINFIIFAFYDSLSAQVENNLLMQAKLQQSDMLQKHNQEISSLYEEIRGWRHDFHNHLQVLHGYLQLGKYDKLENYLNDMKDSSDVLLSACSGNTTIDAILGTKMIIARNHKIAFSTDIEVPSCLTCKDTDLCILLGNLLDNAIEACDKIENPDQEQFISVEMKVLKNQLYIHVRNSTNGVVKMSGSTYISDKAGSFHGIGLKHIDEIAEKYGGYVNRKHELCLFESQIMIPLVS</sequence>
<dbReference type="AlphaFoldDB" id="A0A1W2AJE3"/>
<evidence type="ECO:0000256" key="4">
    <source>
        <dbReference type="SAM" id="Phobius"/>
    </source>
</evidence>
<dbReference type="PANTHER" id="PTHR40448:SF1">
    <property type="entry name" value="TWO-COMPONENT SENSOR HISTIDINE KINASE"/>
    <property type="match status" value="1"/>
</dbReference>
<feature type="domain" description="SpoOB alpha-helical" evidence="6">
    <location>
        <begin position="234"/>
        <end position="281"/>
    </location>
</feature>
<feature type="transmembrane region" description="Helical" evidence="4">
    <location>
        <begin position="127"/>
        <end position="145"/>
    </location>
</feature>
<dbReference type="GO" id="GO:0042802">
    <property type="term" value="F:identical protein binding"/>
    <property type="evidence" value="ECO:0007669"/>
    <property type="project" value="TreeGrafter"/>
</dbReference>
<evidence type="ECO:0000256" key="1">
    <source>
        <dbReference type="ARBA" id="ARBA00022553"/>
    </source>
</evidence>
<dbReference type="RefSeq" id="WP_084234454.1">
    <property type="nucleotide sequence ID" value="NZ_FWXW01000004.1"/>
</dbReference>
<accession>A0A1W2AJE3</accession>
<evidence type="ECO:0000256" key="3">
    <source>
        <dbReference type="ARBA" id="ARBA00022777"/>
    </source>
</evidence>